<keyword evidence="3" id="KW-1185">Reference proteome</keyword>
<dbReference type="EMBL" id="WDES01000001">
    <property type="protein sequence ID" value="KAB6091837.1"/>
    <property type="molecule type" value="Genomic_DNA"/>
</dbReference>
<feature type="compositionally biased region" description="Basic and acidic residues" evidence="1">
    <location>
        <begin position="181"/>
        <end position="197"/>
    </location>
</feature>
<proteinExistence type="predicted"/>
<evidence type="ECO:0000313" key="3">
    <source>
        <dbReference type="Proteomes" id="UP000435059"/>
    </source>
</evidence>
<dbReference type="RefSeq" id="WP_151922882.1">
    <property type="nucleotide sequence ID" value="NZ_WDES01000001.1"/>
</dbReference>
<comment type="caution">
    <text evidence="2">The sequence shown here is derived from an EMBL/GenBank/DDBJ whole genome shotgun (WGS) entry which is preliminary data.</text>
</comment>
<evidence type="ECO:0000313" key="2">
    <source>
        <dbReference type="EMBL" id="KAB6091837.1"/>
    </source>
</evidence>
<accession>A0A7J5P8U5</accession>
<feature type="compositionally biased region" description="Basic and acidic residues" evidence="1">
    <location>
        <begin position="68"/>
        <end position="101"/>
    </location>
</feature>
<dbReference type="Proteomes" id="UP000435059">
    <property type="component" value="Unassembled WGS sequence"/>
</dbReference>
<evidence type="ECO:0000256" key="1">
    <source>
        <dbReference type="SAM" id="MobiDB-lite"/>
    </source>
</evidence>
<name>A0A7J5P8U5_9BACE</name>
<reference evidence="2 3" key="1">
    <citation type="journal article" date="2019" name="Nat. Med.">
        <title>A library of human gut bacterial isolates paired with longitudinal multiomics data enables mechanistic microbiome research.</title>
        <authorList>
            <person name="Poyet M."/>
            <person name="Groussin M."/>
            <person name="Gibbons S.M."/>
            <person name="Avila-Pacheco J."/>
            <person name="Jiang X."/>
            <person name="Kearney S.M."/>
            <person name="Perrotta A.R."/>
            <person name="Berdy B."/>
            <person name="Zhao S."/>
            <person name="Lieberman T.D."/>
            <person name="Swanson P.K."/>
            <person name="Smith M."/>
            <person name="Roesemann S."/>
            <person name="Alexander J.E."/>
            <person name="Rich S.A."/>
            <person name="Livny J."/>
            <person name="Vlamakis H."/>
            <person name="Clish C."/>
            <person name="Bullock K."/>
            <person name="Deik A."/>
            <person name="Scott J."/>
            <person name="Pierce K.A."/>
            <person name="Xavier R.J."/>
            <person name="Alm E.J."/>
        </authorList>
    </citation>
    <scope>NUCLEOTIDE SEQUENCE [LARGE SCALE GENOMIC DNA]</scope>
    <source>
        <strain evidence="2 3">BIOML-A74</strain>
    </source>
</reference>
<evidence type="ECO:0008006" key="4">
    <source>
        <dbReference type="Google" id="ProtNLM"/>
    </source>
</evidence>
<dbReference type="AlphaFoldDB" id="A0A7J5P8U5"/>
<protein>
    <recommendedName>
        <fullName evidence="4">DUF4355 domain-containing protein</fullName>
    </recommendedName>
</protein>
<gene>
    <name evidence="2" type="ORF">GA574_00900</name>
</gene>
<organism evidence="2 3">
    <name type="scientific">Bacteroides xylanisolvens</name>
    <dbReference type="NCBI Taxonomy" id="371601"/>
    <lineage>
        <taxon>Bacteria</taxon>
        <taxon>Pseudomonadati</taxon>
        <taxon>Bacteroidota</taxon>
        <taxon>Bacteroidia</taxon>
        <taxon>Bacteroidales</taxon>
        <taxon>Bacteroidaceae</taxon>
        <taxon>Bacteroides</taxon>
    </lineage>
</organism>
<feature type="region of interest" description="Disordered" evidence="1">
    <location>
        <begin position="55"/>
        <end position="101"/>
    </location>
</feature>
<feature type="region of interest" description="Disordered" evidence="1">
    <location>
        <begin position="178"/>
        <end position="197"/>
    </location>
</feature>
<sequence length="210" mass="23728">MNKKLFEKVKGLCKDTGLSEKYLKAITEKMGGSIEDDSTDDEAIESTANLIAEVAKESQGEATRWANKNKETKTEEEKKAEEERKKKEEERKKKEEEERLKGKVALDEATEKRLKEMEEKIANYEAKESKEARAKEVVKAMEKHKIPAYLRDRLAKSISDDEDIEDAVSAYKQELITNGLDDEHSGGSKAASEKQIDEAADSLLESITVK</sequence>